<dbReference type="PANTHER" id="PTHR47197">
    <property type="entry name" value="PROTEIN NIRF"/>
    <property type="match status" value="1"/>
</dbReference>
<organism evidence="1">
    <name type="scientific">marine sediment metagenome</name>
    <dbReference type="NCBI Taxonomy" id="412755"/>
    <lineage>
        <taxon>unclassified sequences</taxon>
        <taxon>metagenomes</taxon>
        <taxon>ecological metagenomes</taxon>
    </lineage>
</organism>
<name>A0A0F9CMC0_9ZZZZ</name>
<dbReference type="InterPro" id="IPR015943">
    <property type="entry name" value="WD40/YVTN_repeat-like_dom_sf"/>
</dbReference>
<gene>
    <name evidence="1" type="ORF">LCGC14_2592440</name>
</gene>
<dbReference type="InterPro" id="IPR051200">
    <property type="entry name" value="Host-pathogen_enzymatic-act"/>
</dbReference>
<reference evidence="1" key="1">
    <citation type="journal article" date="2015" name="Nature">
        <title>Complex archaea that bridge the gap between prokaryotes and eukaryotes.</title>
        <authorList>
            <person name="Spang A."/>
            <person name="Saw J.H."/>
            <person name="Jorgensen S.L."/>
            <person name="Zaremba-Niedzwiedzka K."/>
            <person name="Martijn J."/>
            <person name="Lind A.E."/>
            <person name="van Eijk R."/>
            <person name="Schleper C."/>
            <person name="Guy L."/>
            <person name="Ettema T.J."/>
        </authorList>
    </citation>
    <scope>NUCLEOTIDE SEQUENCE</scope>
</reference>
<dbReference type="AlphaFoldDB" id="A0A0F9CMC0"/>
<sequence>DEAYIVVNNSGKIYRTGLDDMKFRGKIAGLHSPRYTCLVSTGSGSAKAYVSDLYSGQILVIDPHEEIVIDTIDIKGAAGRLSSEQMLIHQGKLYVACWSFSNQVLVIDTSTDQITDSIEVGKQPNSMVLDKNADLWVLSDGGFTGSPFGQERASLTRVNLENHKAERKKTWDDIRVSPIDLCINTTGDSLYFIAEGVYKVSIEMEGTAEPLIGENGRQLYSLGIDPLDGTVYVGDAVDYQQDGWVYRYKSNGTMIDSFRVGLNPGYFCFSHPKQQ</sequence>
<protein>
    <recommendedName>
        <fullName evidence="2">SMP-30/Gluconolactonase/LRE-like region domain-containing protein</fullName>
    </recommendedName>
</protein>
<dbReference type="InterPro" id="IPR011964">
    <property type="entry name" value="YVTN_b-propeller_repeat"/>
</dbReference>
<dbReference type="EMBL" id="LAZR01043554">
    <property type="protein sequence ID" value="KKL06796.1"/>
    <property type="molecule type" value="Genomic_DNA"/>
</dbReference>
<dbReference type="Pfam" id="PF16819">
    <property type="entry name" value="DUF5074"/>
    <property type="match status" value="1"/>
</dbReference>
<evidence type="ECO:0000313" key="1">
    <source>
        <dbReference type="EMBL" id="KKL06796.1"/>
    </source>
</evidence>
<evidence type="ECO:0008006" key="2">
    <source>
        <dbReference type="Google" id="ProtNLM"/>
    </source>
</evidence>
<dbReference type="SUPFAM" id="SSF50969">
    <property type="entry name" value="YVTN repeat-like/Quinoprotein amine dehydrogenase"/>
    <property type="match status" value="1"/>
</dbReference>
<comment type="caution">
    <text evidence="1">The sequence shown here is derived from an EMBL/GenBank/DDBJ whole genome shotgun (WGS) entry which is preliminary data.</text>
</comment>
<dbReference type="NCBIfam" id="TIGR02276">
    <property type="entry name" value="beta_rpt_yvtn"/>
    <property type="match status" value="1"/>
</dbReference>
<accession>A0A0F9CMC0</accession>
<dbReference type="Gene3D" id="2.130.10.10">
    <property type="entry name" value="YVTN repeat-like/Quinoprotein amine dehydrogenase"/>
    <property type="match status" value="1"/>
</dbReference>
<dbReference type="InterPro" id="IPR031815">
    <property type="entry name" value="DUF5074"/>
</dbReference>
<proteinExistence type="predicted"/>
<feature type="non-terminal residue" evidence="1">
    <location>
        <position position="1"/>
    </location>
</feature>
<dbReference type="PANTHER" id="PTHR47197:SF3">
    <property type="entry name" value="DIHYDRO-HEME D1 DEHYDROGENASE"/>
    <property type="match status" value="1"/>
</dbReference>
<dbReference type="InterPro" id="IPR011044">
    <property type="entry name" value="Quino_amine_DH_bsu"/>
</dbReference>